<dbReference type="AlphaFoldDB" id="A0A6N2SG10"/>
<dbReference type="InterPro" id="IPR050222">
    <property type="entry name" value="MATE_MdtK"/>
</dbReference>
<feature type="transmembrane region" description="Helical" evidence="13">
    <location>
        <begin position="168"/>
        <end position="186"/>
    </location>
</feature>
<dbReference type="PIRSF" id="PIRSF006603">
    <property type="entry name" value="DinF"/>
    <property type="match status" value="1"/>
</dbReference>
<evidence type="ECO:0000256" key="7">
    <source>
        <dbReference type="ARBA" id="ARBA00022475"/>
    </source>
</evidence>
<organism evidence="14">
    <name type="scientific">uncultured Anaerotruncus sp</name>
    <dbReference type="NCBI Taxonomy" id="905011"/>
    <lineage>
        <taxon>Bacteria</taxon>
        <taxon>Bacillati</taxon>
        <taxon>Bacillota</taxon>
        <taxon>Clostridia</taxon>
        <taxon>Eubacteriales</taxon>
        <taxon>Oscillospiraceae</taxon>
        <taxon>Anaerotruncus</taxon>
        <taxon>environmental samples</taxon>
    </lineage>
</organism>
<keyword evidence="5" id="KW-0813">Transport</keyword>
<evidence type="ECO:0000256" key="10">
    <source>
        <dbReference type="ARBA" id="ARBA00023065"/>
    </source>
</evidence>
<evidence type="ECO:0000256" key="11">
    <source>
        <dbReference type="ARBA" id="ARBA00023136"/>
    </source>
</evidence>
<comment type="subcellular location">
    <subcellularLocation>
        <location evidence="2">Cell membrane</location>
        <topology evidence="2">Multi-pass membrane protein</topology>
    </subcellularLocation>
</comment>
<comment type="function">
    <text evidence="1">Multidrug efflux pump.</text>
</comment>
<evidence type="ECO:0000256" key="3">
    <source>
        <dbReference type="ARBA" id="ARBA00010199"/>
    </source>
</evidence>
<accession>A0A6N2SG10</accession>
<evidence type="ECO:0000256" key="6">
    <source>
        <dbReference type="ARBA" id="ARBA00022449"/>
    </source>
</evidence>
<gene>
    <name evidence="14" type="primary">mdtK_2</name>
    <name evidence="14" type="ORF">AULFYP135_00927</name>
</gene>
<dbReference type="InterPro" id="IPR048279">
    <property type="entry name" value="MdtK-like"/>
</dbReference>
<evidence type="ECO:0000256" key="2">
    <source>
        <dbReference type="ARBA" id="ARBA00004651"/>
    </source>
</evidence>
<comment type="similarity">
    <text evidence="3">Belongs to the multi antimicrobial extrusion (MATE) (TC 2.A.66.1) family.</text>
</comment>
<dbReference type="Pfam" id="PF01554">
    <property type="entry name" value="MatE"/>
    <property type="match status" value="2"/>
</dbReference>
<evidence type="ECO:0000256" key="12">
    <source>
        <dbReference type="ARBA" id="ARBA00031636"/>
    </source>
</evidence>
<sequence length="463" mass="49375">MANQHDILGSKNPVRTVFLLSWPAILEQILFTAVQYVDTAMVGSLGANATAAVGINTSSIWLIGGLLNAVSTGFAVQVAQYTGAQDMDSARKVVRQAVRFCAFLGILLMGATMLIAPLIPRLMGGAPEILGDAGLYLRIFCMALPFQLFGMVFSAILRCTGDMKTPMVLNALSNLVNILFNTLFIFPTRTVALFGRTFTIWGAGIGVAGAAVGSVIAAIFVGVLMVLTLLHRKGPLQIRLRDCRQDDPFILRRMAGIGIPVFLERGIITMGQLIFTRVVTGLGTVALAAHTLANTAESLSYLPSGGFSYAATTLVGQSVGAKNASRARQYGKIATFMGMGMLTLTGLLLFFFPDKLVGIFSADAAVIALGALCLKIESLAQPLSAAGTIVAGALRGSGDSKWPFYIGFLGMWAVRIPLAFLLTYVFDMGLPGIWIAMCVDINVRGIISLHRFFRSDWAERAAA</sequence>
<evidence type="ECO:0000256" key="5">
    <source>
        <dbReference type="ARBA" id="ARBA00022448"/>
    </source>
</evidence>
<evidence type="ECO:0000256" key="4">
    <source>
        <dbReference type="ARBA" id="ARBA00020268"/>
    </source>
</evidence>
<dbReference type="GO" id="GO:0005886">
    <property type="term" value="C:plasma membrane"/>
    <property type="evidence" value="ECO:0007669"/>
    <property type="project" value="UniProtKB-SubCell"/>
</dbReference>
<evidence type="ECO:0000313" key="14">
    <source>
        <dbReference type="EMBL" id="VYS92202.1"/>
    </source>
</evidence>
<keyword evidence="9 13" id="KW-1133">Transmembrane helix</keyword>
<dbReference type="PANTHER" id="PTHR43298">
    <property type="entry name" value="MULTIDRUG RESISTANCE PROTEIN NORM-RELATED"/>
    <property type="match status" value="1"/>
</dbReference>
<keyword evidence="6" id="KW-0050">Antiport</keyword>
<dbReference type="NCBIfam" id="TIGR00797">
    <property type="entry name" value="matE"/>
    <property type="match status" value="1"/>
</dbReference>
<proteinExistence type="inferred from homology"/>
<dbReference type="EMBL" id="CACRSL010000003">
    <property type="protein sequence ID" value="VYS92202.1"/>
    <property type="molecule type" value="Genomic_DNA"/>
</dbReference>
<dbReference type="CDD" id="cd13137">
    <property type="entry name" value="MATE_NorM_like"/>
    <property type="match status" value="1"/>
</dbReference>
<feature type="transmembrane region" description="Helical" evidence="13">
    <location>
        <begin position="60"/>
        <end position="79"/>
    </location>
</feature>
<dbReference type="GO" id="GO:0015297">
    <property type="term" value="F:antiporter activity"/>
    <property type="evidence" value="ECO:0007669"/>
    <property type="project" value="UniProtKB-KW"/>
</dbReference>
<dbReference type="InterPro" id="IPR002528">
    <property type="entry name" value="MATE_fam"/>
</dbReference>
<dbReference type="PANTHER" id="PTHR43298:SF2">
    <property type="entry name" value="FMN_FAD EXPORTER YEEO-RELATED"/>
    <property type="match status" value="1"/>
</dbReference>
<feature type="transmembrane region" description="Helical" evidence="13">
    <location>
        <begin position="135"/>
        <end position="156"/>
    </location>
</feature>
<name>A0A6N2SG10_9FIRM</name>
<evidence type="ECO:0000256" key="13">
    <source>
        <dbReference type="SAM" id="Phobius"/>
    </source>
</evidence>
<evidence type="ECO:0000256" key="1">
    <source>
        <dbReference type="ARBA" id="ARBA00003408"/>
    </source>
</evidence>
<keyword evidence="8 13" id="KW-0812">Transmembrane</keyword>
<evidence type="ECO:0000256" key="9">
    <source>
        <dbReference type="ARBA" id="ARBA00022989"/>
    </source>
</evidence>
<feature type="transmembrane region" description="Helical" evidence="13">
    <location>
        <begin position="100"/>
        <end position="123"/>
    </location>
</feature>
<dbReference type="GO" id="GO:0042910">
    <property type="term" value="F:xenobiotic transmembrane transporter activity"/>
    <property type="evidence" value="ECO:0007669"/>
    <property type="project" value="InterPro"/>
</dbReference>
<keyword evidence="11 13" id="KW-0472">Membrane</keyword>
<evidence type="ECO:0000256" key="8">
    <source>
        <dbReference type="ARBA" id="ARBA00022692"/>
    </source>
</evidence>
<feature type="transmembrane region" description="Helical" evidence="13">
    <location>
        <begin position="404"/>
        <end position="426"/>
    </location>
</feature>
<dbReference type="GO" id="GO:0006811">
    <property type="term" value="P:monoatomic ion transport"/>
    <property type="evidence" value="ECO:0007669"/>
    <property type="project" value="UniProtKB-KW"/>
</dbReference>
<keyword evidence="10" id="KW-0406">Ion transport</keyword>
<reference evidence="14" key="1">
    <citation type="submission" date="2019-11" db="EMBL/GenBank/DDBJ databases">
        <authorList>
            <person name="Feng L."/>
        </authorList>
    </citation>
    <scope>NUCLEOTIDE SEQUENCE</scope>
    <source>
        <strain evidence="14">AundefinedLFYP135</strain>
    </source>
</reference>
<feature type="transmembrane region" description="Helical" evidence="13">
    <location>
        <begin position="333"/>
        <end position="351"/>
    </location>
</feature>
<feature type="transmembrane region" description="Helical" evidence="13">
    <location>
        <begin position="198"/>
        <end position="231"/>
    </location>
</feature>
<protein>
    <recommendedName>
        <fullName evidence="4">Probable multidrug resistance protein NorM</fullName>
    </recommendedName>
    <alternativeName>
        <fullName evidence="12">Multidrug-efflux transporter</fullName>
    </alternativeName>
</protein>
<keyword evidence="7" id="KW-1003">Cell membrane</keyword>